<evidence type="ECO:0000313" key="2">
    <source>
        <dbReference type="Proteomes" id="UP001062846"/>
    </source>
</evidence>
<proteinExistence type="predicted"/>
<evidence type="ECO:0000313" key="1">
    <source>
        <dbReference type="EMBL" id="KAI8533459.1"/>
    </source>
</evidence>
<reference evidence="1" key="1">
    <citation type="submission" date="2022-02" db="EMBL/GenBank/DDBJ databases">
        <title>Plant Genome Project.</title>
        <authorList>
            <person name="Zhang R.-G."/>
        </authorList>
    </citation>
    <scope>NUCLEOTIDE SEQUENCE</scope>
    <source>
        <strain evidence="1">AT1</strain>
    </source>
</reference>
<dbReference type="Proteomes" id="UP001062846">
    <property type="component" value="Chromosome 10"/>
</dbReference>
<sequence length="1014" mass="111964">MHPPMRKRTKILLTLLPISALVLLVTLSSLTNIVAKHPKNRETPHIHIQKKLQIAHTACEGTLHPQLCVSTLSTFPDLQSKSLPQILAAAVNHTVTEARLSESNCTGIRKKTAHLAPLDKRALDDCLELLDHTISELKTALRDLHANKSANKHYNDLQTLMSGAMTNQATCLDGFAYSKSNIRPYIEGRLEKISHHVSNALAMVKKVQGPKKTSPEAEVFPEYGKMKGGYPSWLSKKDRRLLQSSVGGIDYDLVVAKDGSGNFTTIREAVAAAPNSSATRFVIYIKGGAYYEYVEVIRKKTMLMLVGDGIGKTLIKGNRSVVDGWTTFRSATVAVVGKGFIARGITFENYAGPSKHQAVALRSGSDLSAFYNCNFVAYQDTLYVHSLRQFYRDCDVYGTVDFIFGNAAVVLQNCNLYARIPHENQKNVYTAQGREDPFQNTGISILRCKVAAAADLIPVQSEFKTYLGRPWKEYSRTIFMLSNIGDLVDPAGWLEWSGDFALSTLYYREYMNRGPDSNTSGRVTWPGYAVTTNVIEASSEGQMTSSVLSPSLVIFLLFSFAAPHFLCNAFPPQPQPHFTSQNYRDALSKSILFFEGQRSGKLPPNQRLTWRGDSALLDGLVYAQCGESIDLGFANLGLKMTMQVDLVGGYYDAGDNVKFGFPIAFTTTMLSWSVIEFGGFMKDELQNARDDVCWATDYLLKATSQPDTIFVQVGDANKDHACWERPEDMDTPRSVFKIDTNSPGSDVAAETAAALAAASLVFKAIDPIYAKLLLSRAREVFEFADKYRGAYSNWLKDEVCPFYCSYTGYQDELLWATKNPTYLNYIQVNGQTLGADESDNTFSWDDKHVGARILLSEAFLLQKVQALQDYKGHADDYICSLIPGIPSSQAQFTGGGLLFKSSDSNMQYVTSASFLILTYAKYLDSAHMVVNCGGAVVTPDMPRTTAKKQSPNPNILMGAVVGGSDQQDQFSDQRSDYDHSEPATYTNAPLVGALIGLSCLYIRAALRLLPRAQD</sequence>
<gene>
    <name evidence="1" type="ORF">RHMOL_Rhmol10G0012000</name>
</gene>
<dbReference type="EMBL" id="CM046397">
    <property type="protein sequence ID" value="KAI8533459.1"/>
    <property type="molecule type" value="Genomic_DNA"/>
</dbReference>
<name>A0ACC0LXT1_RHOML</name>
<keyword evidence="2" id="KW-1185">Reference proteome</keyword>
<organism evidence="1 2">
    <name type="scientific">Rhododendron molle</name>
    <name type="common">Chinese azalea</name>
    <name type="synonym">Azalea mollis</name>
    <dbReference type="NCBI Taxonomy" id="49168"/>
    <lineage>
        <taxon>Eukaryota</taxon>
        <taxon>Viridiplantae</taxon>
        <taxon>Streptophyta</taxon>
        <taxon>Embryophyta</taxon>
        <taxon>Tracheophyta</taxon>
        <taxon>Spermatophyta</taxon>
        <taxon>Magnoliopsida</taxon>
        <taxon>eudicotyledons</taxon>
        <taxon>Gunneridae</taxon>
        <taxon>Pentapetalae</taxon>
        <taxon>asterids</taxon>
        <taxon>Ericales</taxon>
        <taxon>Ericaceae</taxon>
        <taxon>Ericoideae</taxon>
        <taxon>Rhodoreae</taxon>
        <taxon>Rhododendron</taxon>
    </lineage>
</organism>
<accession>A0ACC0LXT1</accession>
<comment type="caution">
    <text evidence="1">The sequence shown here is derived from an EMBL/GenBank/DDBJ whole genome shotgun (WGS) entry which is preliminary data.</text>
</comment>
<protein>
    <submittedName>
        <fullName evidence="1">Uncharacterized protein</fullName>
    </submittedName>
</protein>